<gene>
    <name evidence="2" type="ORF">GQE99_02685</name>
</gene>
<dbReference type="Proteomes" id="UP000467322">
    <property type="component" value="Unassembled WGS sequence"/>
</dbReference>
<dbReference type="PANTHER" id="PTHR42850">
    <property type="entry name" value="METALLOPHOSPHOESTERASE"/>
    <property type="match status" value="1"/>
</dbReference>
<dbReference type="InterPro" id="IPR050126">
    <property type="entry name" value="Ap4A_hydrolase"/>
</dbReference>
<dbReference type="Gene3D" id="3.60.21.10">
    <property type="match status" value="1"/>
</dbReference>
<dbReference type="RefSeq" id="WP_161350044.1">
    <property type="nucleotide sequence ID" value="NZ_WTUX01000006.1"/>
</dbReference>
<dbReference type="AlphaFoldDB" id="A0A845M6X3"/>
<name>A0A845M6X3_9RHOB</name>
<organism evidence="2 3">
    <name type="scientific">Maritimibacter harenae</name>
    <dbReference type="NCBI Taxonomy" id="2606218"/>
    <lineage>
        <taxon>Bacteria</taxon>
        <taxon>Pseudomonadati</taxon>
        <taxon>Pseudomonadota</taxon>
        <taxon>Alphaproteobacteria</taxon>
        <taxon>Rhodobacterales</taxon>
        <taxon>Roseobacteraceae</taxon>
        <taxon>Maritimibacter</taxon>
    </lineage>
</organism>
<evidence type="ECO:0000259" key="1">
    <source>
        <dbReference type="Pfam" id="PF00149"/>
    </source>
</evidence>
<dbReference type="InterPro" id="IPR004843">
    <property type="entry name" value="Calcineurin-like_PHP"/>
</dbReference>
<dbReference type="GO" id="GO:0016791">
    <property type="term" value="F:phosphatase activity"/>
    <property type="evidence" value="ECO:0007669"/>
    <property type="project" value="TreeGrafter"/>
</dbReference>
<evidence type="ECO:0000313" key="3">
    <source>
        <dbReference type="Proteomes" id="UP000467322"/>
    </source>
</evidence>
<reference evidence="2 3" key="1">
    <citation type="submission" date="2019-12" db="EMBL/GenBank/DDBJ databases">
        <title>Maritimibacter sp. nov. sp. isolated from sea sand.</title>
        <authorList>
            <person name="Kim J."/>
            <person name="Jeong S.E."/>
            <person name="Jung H.S."/>
            <person name="Jeon C.O."/>
        </authorList>
    </citation>
    <scope>NUCLEOTIDE SEQUENCE [LARGE SCALE GENOMIC DNA]</scope>
    <source>
        <strain evidence="2 3">DP07</strain>
    </source>
</reference>
<dbReference type="InterPro" id="IPR029052">
    <property type="entry name" value="Metallo-depent_PP-like"/>
</dbReference>
<dbReference type="EMBL" id="WTUX01000006">
    <property type="protein sequence ID" value="MZR11921.1"/>
    <property type="molecule type" value="Genomic_DNA"/>
</dbReference>
<accession>A0A845M6X3</accession>
<dbReference type="SUPFAM" id="SSF56300">
    <property type="entry name" value="Metallo-dependent phosphatases"/>
    <property type="match status" value="1"/>
</dbReference>
<dbReference type="GO" id="GO:0005737">
    <property type="term" value="C:cytoplasm"/>
    <property type="evidence" value="ECO:0007669"/>
    <property type="project" value="TreeGrafter"/>
</dbReference>
<keyword evidence="3" id="KW-1185">Reference proteome</keyword>
<dbReference type="Pfam" id="PF00149">
    <property type="entry name" value="Metallophos"/>
    <property type="match status" value="1"/>
</dbReference>
<sequence>MRTYAIGDIHGYSSELDRAHRLIAKDRARAGDDGAPVVHIGDLCDRGPDTRGVIDRLLAGMSSGEPWIVLKGNHDRMMELFLRESETRDHRLRPQLEWLHPNLGGSETLASYGVDTSLPAVELHRDARAKVPEAHRAFIADLPLQYERGACFFAHAGIHPDVPLDRQDEDDLVWIREPFLSDTRDHGKLIVHGHTAIDAATHYGNRLNIDSRAGYGEPISAVVLEGRDAWLLTEDGRETLPHV</sequence>
<comment type="caution">
    <text evidence="2">The sequence shown here is derived from an EMBL/GenBank/DDBJ whole genome shotgun (WGS) entry which is preliminary data.</text>
</comment>
<dbReference type="GO" id="GO:0008803">
    <property type="term" value="F:bis(5'-nucleosyl)-tetraphosphatase (symmetrical) activity"/>
    <property type="evidence" value="ECO:0007669"/>
    <property type="project" value="TreeGrafter"/>
</dbReference>
<evidence type="ECO:0000313" key="2">
    <source>
        <dbReference type="EMBL" id="MZR11921.1"/>
    </source>
</evidence>
<dbReference type="PANTHER" id="PTHR42850:SF4">
    <property type="entry name" value="ZINC-DEPENDENT ENDOPOLYPHOSPHATASE"/>
    <property type="match status" value="1"/>
</dbReference>
<feature type="domain" description="Calcineurin-like phosphoesterase" evidence="1">
    <location>
        <begin position="1"/>
        <end position="203"/>
    </location>
</feature>
<protein>
    <submittedName>
        <fullName evidence="2">Serine/threonine protein phosphatase</fullName>
    </submittedName>
</protein>
<dbReference type="GO" id="GO:0110154">
    <property type="term" value="P:RNA decapping"/>
    <property type="evidence" value="ECO:0007669"/>
    <property type="project" value="TreeGrafter"/>
</dbReference>
<proteinExistence type="predicted"/>